<accession>A0A437LYU5</accession>
<organism evidence="1 2">
    <name type="scientific">Rhodovarius crocodyli</name>
    <dbReference type="NCBI Taxonomy" id="1979269"/>
    <lineage>
        <taxon>Bacteria</taxon>
        <taxon>Pseudomonadati</taxon>
        <taxon>Pseudomonadota</taxon>
        <taxon>Alphaproteobacteria</taxon>
        <taxon>Acetobacterales</taxon>
        <taxon>Roseomonadaceae</taxon>
        <taxon>Rhodovarius</taxon>
    </lineage>
</organism>
<dbReference type="RefSeq" id="WP_127790032.1">
    <property type="nucleotide sequence ID" value="NZ_SACL01000013.1"/>
</dbReference>
<comment type="caution">
    <text evidence="1">The sequence shown here is derived from an EMBL/GenBank/DDBJ whole genome shotgun (WGS) entry which is preliminary data.</text>
</comment>
<protein>
    <submittedName>
        <fullName evidence="1">Uncharacterized protein</fullName>
    </submittedName>
</protein>
<sequence>MSLEAPVGPVASGDVATRDFGIEVAEASVSVDGYLCVRLRSSDGAAGLPDRLDIRVGDAALGQARLLPSPDAAAGGGFLHYARLPEGWCEAPAPMLRVLLPEGGEELLRAPLSGRLTPASGAWFADATWTADADVMAVVGSSRPSVLILADVLPGSAIGSWAPVANLAAAVRLAGFRTVFVHFGARPALDAQLASLLSQMDVVHHIELQSPMQEWSSSAPGALPPIEKPLTAAIEAIAKASGCAMIVGASVASLFVLGKIAGGPARGALLSRAFVLGPRMIFAPVPREKAIAALRGVLKGVSLIVEDEGLRVELGKWMPEAPSAVLPVGPALAAAMEPAARSAEVILGIGQVAHAAMGLVAAPGLAVWNLPGSAGLTELIDALTMARFVVLSPDAGPLGALAAGLAAAQGVAVIGQPPLPLPVPAGEEAAVRLAALVEARLSAADPALAAPASDWSARAFASELGLFGEEERSMAGGSLGVLKSVLATRLNGLPDKAGVGLMIEPGQPGGGLLAAAFVELCGQGRVFASNPAAVSAQAQPLSRAAQQGVHTVLIDPGPSRRDALSSAQRALDSGLMPWPLAPRATWIDRVAFTQLRGVRRGATAYIGQGPVPIEAAVVLCPGWQSLPLADVVELSGPDDPRRGRLLTMFCANSDVFWRRPPAPAAGYDRVEEASGLEIEHGVVGEHPVIAMLAAALLLGCTRVLLAEEHFREPGLARTLAAMGDAGVTIQRVTSLSAPLMGGV</sequence>
<dbReference type="Proteomes" id="UP000282957">
    <property type="component" value="Unassembled WGS sequence"/>
</dbReference>
<evidence type="ECO:0000313" key="1">
    <source>
        <dbReference type="EMBL" id="RVT90590.1"/>
    </source>
</evidence>
<dbReference type="AlphaFoldDB" id="A0A437LYU5"/>
<keyword evidence="2" id="KW-1185">Reference proteome</keyword>
<gene>
    <name evidence="1" type="ORF">EOD42_23445</name>
</gene>
<evidence type="ECO:0000313" key="2">
    <source>
        <dbReference type="Proteomes" id="UP000282957"/>
    </source>
</evidence>
<proteinExistence type="predicted"/>
<dbReference type="EMBL" id="SACL01000013">
    <property type="protein sequence ID" value="RVT90590.1"/>
    <property type="molecule type" value="Genomic_DNA"/>
</dbReference>
<reference evidence="1 2" key="1">
    <citation type="submission" date="2019-01" db="EMBL/GenBank/DDBJ databases">
        <authorList>
            <person name="Chen W.-M."/>
        </authorList>
    </citation>
    <scope>NUCLEOTIDE SEQUENCE [LARGE SCALE GENOMIC DNA]</scope>
    <source>
        <strain evidence="1 2">CCP-6</strain>
    </source>
</reference>
<name>A0A437LYU5_9PROT</name>